<dbReference type="AlphaFoldDB" id="A0A812KTH7"/>
<dbReference type="EMBL" id="CAJNDS010000713">
    <property type="protein sequence ID" value="CAE7229895.1"/>
    <property type="molecule type" value="Genomic_DNA"/>
</dbReference>
<accession>A0A812KTH7</accession>
<sequence length="155" mass="16706">MLMFQQCCCIKLPPSPVGLLPVSCSFSVGWLVDVISGEVGVTDHIRQVVTTLPTQGGSDCSAAPSGSDMQPSTASSLIGLARTSPMNSAWIKMEEFGLGTARETVLLLQAINRSFGTTTIQSEDTIWNPWRGERRIFVRHGTWRQRGHPGAAASC</sequence>
<evidence type="ECO:0000313" key="1">
    <source>
        <dbReference type="EMBL" id="CAE7229895.1"/>
    </source>
</evidence>
<evidence type="ECO:0000313" key="2">
    <source>
        <dbReference type="Proteomes" id="UP000604046"/>
    </source>
</evidence>
<reference evidence="1" key="1">
    <citation type="submission" date="2021-02" db="EMBL/GenBank/DDBJ databases">
        <authorList>
            <person name="Dougan E. K."/>
            <person name="Rhodes N."/>
            <person name="Thang M."/>
            <person name="Chan C."/>
        </authorList>
    </citation>
    <scope>NUCLEOTIDE SEQUENCE</scope>
</reference>
<organism evidence="1 2">
    <name type="scientific">Symbiodinium natans</name>
    <dbReference type="NCBI Taxonomy" id="878477"/>
    <lineage>
        <taxon>Eukaryota</taxon>
        <taxon>Sar</taxon>
        <taxon>Alveolata</taxon>
        <taxon>Dinophyceae</taxon>
        <taxon>Suessiales</taxon>
        <taxon>Symbiodiniaceae</taxon>
        <taxon>Symbiodinium</taxon>
    </lineage>
</organism>
<proteinExistence type="predicted"/>
<keyword evidence="2" id="KW-1185">Reference proteome</keyword>
<protein>
    <submittedName>
        <fullName evidence="1">Uncharacterized protein</fullName>
    </submittedName>
</protein>
<gene>
    <name evidence="1" type="ORF">SNAT2548_LOCUS9299</name>
</gene>
<comment type="caution">
    <text evidence="1">The sequence shown here is derived from an EMBL/GenBank/DDBJ whole genome shotgun (WGS) entry which is preliminary data.</text>
</comment>
<dbReference type="Proteomes" id="UP000604046">
    <property type="component" value="Unassembled WGS sequence"/>
</dbReference>
<name>A0A812KTH7_9DINO</name>